<organism evidence="2 3">
    <name type="scientific">Tanacetum coccineum</name>
    <dbReference type="NCBI Taxonomy" id="301880"/>
    <lineage>
        <taxon>Eukaryota</taxon>
        <taxon>Viridiplantae</taxon>
        <taxon>Streptophyta</taxon>
        <taxon>Embryophyta</taxon>
        <taxon>Tracheophyta</taxon>
        <taxon>Spermatophyta</taxon>
        <taxon>Magnoliopsida</taxon>
        <taxon>eudicotyledons</taxon>
        <taxon>Gunneridae</taxon>
        <taxon>Pentapetalae</taxon>
        <taxon>asterids</taxon>
        <taxon>campanulids</taxon>
        <taxon>Asterales</taxon>
        <taxon>Asteraceae</taxon>
        <taxon>Asteroideae</taxon>
        <taxon>Anthemideae</taxon>
        <taxon>Anthemidinae</taxon>
        <taxon>Tanacetum</taxon>
    </lineage>
</organism>
<keyword evidence="3" id="KW-1185">Reference proteome</keyword>
<dbReference type="PANTHER" id="PTHR48449:SF1">
    <property type="entry name" value="DUF1985 DOMAIN-CONTAINING PROTEIN"/>
    <property type="match status" value="1"/>
</dbReference>
<reference evidence="2" key="2">
    <citation type="submission" date="2022-01" db="EMBL/GenBank/DDBJ databases">
        <authorList>
            <person name="Yamashiro T."/>
            <person name="Shiraishi A."/>
            <person name="Satake H."/>
            <person name="Nakayama K."/>
        </authorList>
    </citation>
    <scope>NUCLEOTIDE SEQUENCE</scope>
</reference>
<name>A0ABQ4X403_9ASTR</name>
<accession>A0ABQ4X403</accession>
<evidence type="ECO:0008006" key="4">
    <source>
        <dbReference type="Google" id="ProtNLM"/>
    </source>
</evidence>
<comment type="caution">
    <text evidence="2">The sequence shown here is derived from an EMBL/GenBank/DDBJ whole genome shotgun (WGS) entry which is preliminary data.</text>
</comment>
<evidence type="ECO:0000313" key="3">
    <source>
        <dbReference type="Proteomes" id="UP001151760"/>
    </source>
</evidence>
<dbReference type="EMBL" id="BQNB010009174">
    <property type="protein sequence ID" value="GJS59793.1"/>
    <property type="molecule type" value="Genomic_DNA"/>
</dbReference>
<dbReference type="PANTHER" id="PTHR48449">
    <property type="entry name" value="DUF1985 DOMAIN-CONTAINING PROTEIN"/>
    <property type="match status" value="1"/>
</dbReference>
<proteinExistence type="predicted"/>
<keyword evidence="1" id="KW-0175">Coiled coil</keyword>
<protein>
    <recommendedName>
        <fullName evidence="4">Phospholipase-like protein</fullName>
    </recommendedName>
</protein>
<dbReference type="Proteomes" id="UP001151760">
    <property type="component" value="Unassembled WGS sequence"/>
</dbReference>
<reference evidence="2" key="1">
    <citation type="journal article" date="2022" name="Int. J. Mol. Sci.">
        <title>Draft Genome of Tanacetum Coccineum: Genomic Comparison of Closely Related Tanacetum-Family Plants.</title>
        <authorList>
            <person name="Yamashiro T."/>
            <person name="Shiraishi A."/>
            <person name="Nakayama K."/>
            <person name="Satake H."/>
        </authorList>
    </citation>
    <scope>NUCLEOTIDE SEQUENCE</scope>
</reference>
<evidence type="ECO:0000313" key="2">
    <source>
        <dbReference type="EMBL" id="GJS59793.1"/>
    </source>
</evidence>
<sequence length="469" mass="53617">MCPRNHSLGLPTCMPAVWGGHMGHKFRVMAIFPPESYTLYCKFSPCGDTTLVLGVYKWVAPLLKVCVIKRIPQVQQKEDEIFINQDKYVAEILKKFDFVTVKTASTPIETNKALVKDEEAEDVDVHLYRSMIGSLMYLTASRPNIMFAICACARMKRSFPGFSDEDAIQLCLLLSLEVIFMGRELVSVVDDVLLRMVDNLDAWNTFPWGEHIWRQLYDTIRNVSSKHKLEHLDGLRKNPNHVPSYSLSGFLFAFKSLLVNRIVGGPKCQKSSPEQWHRREKLNFSSWSISASFFHRSPPVSIEGLHGEYLNKRSAARAAKQKDRGEFQPGLRSRQEGREAALIDRVITLKTNRIEKDESLNKFVPQIEDLLKSISEDESGIKDNTSKIVKKDVGDVYCCDINGHVPGVLMLDEKGDCEIIRLADQRQHDDISKMAEEAEQKIESEIQRLYDHREARLNKIVKEENKENS</sequence>
<evidence type="ECO:0000256" key="1">
    <source>
        <dbReference type="SAM" id="Coils"/>
    </source>
</evidence>
<feature type="coiled-coil region" evidence="1">
    <location>
        <begin position="428"/>
        <end position="455"/>
    </location>
</feature>
<gene>
    <name evidence="2" type="ORF">Tco_0654577</name>
</gene>